<dbReference type="EMBL" id="FQZK01000052">
    <property type="protein sequence ID" value="SHK97677.1"/>
    <property type="molecule type" value="Genomic_DNA"/>
</dbReference>
<keyword evidence="3" id="KW-1185">Reference proteome</keyword>
<dbReference type="OrthoDB" id="4706085at2"/>
<dbReference type="STRING" id="758803.SAMN05421803_1523"/>
<dbReference type="RefSeq" id="WP_073384440.1">
    <property type="nucleotide sequence ID" value="NZ_FQZK01000052.1"/>
</dbReference>
<accession>A0A1M6WVA3</accession>
<proteinExistence type="predicted"/>
<reference evidence="2 3" key="1">
    <citation type="submission" date="2016-11" db="EMBL/GenBank/DDBJ databases">
        <authorList>
            <person name="Jaros S."/>
            <person name="Januszkiewicz K."/>
            <person name="Wedrychowicz H."/>
        </authorList>
    </citation>
    <scope>NUCLEOTIDE SEQUENCE [LARGE SCALE GENOMIC DNA]</scope>
    <source>
        <strain evidence="2 3">CGMCC 4.5723</strain>
    </source>
</reference>
<evidence type="ECO:0000313" key="3">
    <source>
        <dbReference type="Proteomes" id="UP000184452"/>
    </source>
</evidence>
<protein>
    <submittedName>
        <fullName evidence="2">Uncharacterized protein</fullName>
    </submittedName>
</protein>
<evidence type="ECO:0000313" key="2">
    <source>
        <dbReference type="EMBL" id="SHK97677.1"/>
    </source>
</evidence>
<gene>
    <name evidence="2" type="ORF">SAMN05421803_1523</name>
</gene>
<sequence>MAGYLTEMAEEDPNYFTPGDAMYQAITGRAGKFREGKTHGKWARDAIRDLGGTGRGGGVRRLAEKMGVSTSTVRRWAKSKDKSLKGISPDRAEALKKAQRETKIDKGHAQGFRDSFKPGGGGGGGAGGSLTVTGIFVVSQDERERTINLGHHLPGNAGDKLIQAYLDGGPEGARDMLNALISAHYVTGMYITAINDIGW</sequence>
<dbReference type="Proteomes" id="UP000184452">
    <property type="component" value="Unassembled WGS sequence"/>
</dbReference>
<dbReference type="AlphaFoldDB" id="A0A1M6WVA3"/>
<evidence type="ECO:0000256" key="1">
    <source>
        <dbReference type="SAM" id="MobiDB-lite"/>
    </source>
</evidence>
<feature type="region of interest" description="Disordered" evidence="1">
    <location>
        <begin position="101"/>
        <end position="125"/>
    </location>
</feature>
<organism evidence="2 3">
    <name type="scientific">Nocardiopsis flavescens</name>
    <dbReference type="NCBI Taxonomy" id="758803"/>
    <lineage>
        <taxon>Bacteria</taxon>
        <taxon>Bacillati</taxon>
        <taxon>Actinomycetota</taxon>
        <taxon>Actinomycetes</taxon>
        <taxon>Streptosporangiales</taxon>
        <taxon>Nocardiopsidaceae</taxon>
        <taxon>Nocardiopsis</taxon>
    </lineage>
</organism>
<name>A0A1M6WVA3_9ACTN</name>